<gene>
    <name evidence="2" type="ORF">IQ247_25995</name>
</gene>
<evidence type="ECO:0000259" key="1">
    <source>
        <dbReference type="Pfam" id="PF14065"/>
    </source>
</evidence>
<keyword evidence="3" id="KW-1185">Reference proteome</keyword>
<evidence type="ECO:0000313" key="3">
    <source>
        <dbReference type="Proteomes" id="UP000620559"/>
    </source>
</evidence>
<dbReference type="InterPro" id="IPR008969">
    <property type="entry name" value="CarboxyPept-like_regulatory"/>
</dbReference>
<dbReference type="RefSeq" id="WP_193924443.1">
    <property type="nucleotide sequence ID" value="NZ_JADEWL010000136.1"/>
</dbReference>
<organism evidence="2 3">
    <name type="scientific">Plectonema cf. radiosum LEGE 06105</name>
    <dbReference type="NCBI Taxonomy" id="945769"/>
    <lineage>
        <taxon>Bacteria</taxon>
        <taxon>Bacillati</taxon>
        <taxon>Cyanobacteriota</taxon>
        <taxon>Cyanophyceae</taxon>
        <taxon>Oscillatoriophycideae</taxon>
        <taxon>Oscillatoriales</taxon>
        <taxon>Microcoleaceae</taxon>
        <taxon>Plectonema</taxon>
    </lineage>
</organism>
<name>A0A8J7FMC5_9CYAN</name>
<dbReference type="AlphaFoldDB" id="A0A8J7FMC5"/>
<dbReference type="Pfam" id="PF14065">
    <property type="entry name" value="Pvc16_N"/>
    <property type="match status" value="1"/>
</dbReference>
<dbReference type="EMBL" id="JADEWL010000136">
    <property type="protein sequence ID" value="MBE9216071.1"/>
    <property type="molecule type" value="Genomic_DNA"/>
</dbReference>
<dbReference type="SUPFAM" id="SSF49464">
    <property type="entry name" value="Carboxypeptidase regulatory domain-like"/>
    <property type="match status" value="1"/>
</dbReference>
<proteinExistence type="predicted"/>
<sequence>MLIYVLQTLAEILAGGTSLSSTEQIDFSHPSNHKEEGVGPTLNLYVYDIRESKQMQHSGRQVERKLTQDLRSAPVKWTPTWFDISILLTTWDRTAFGEYHLMSEAISVLLRHRSLREEFLVAELRGYGNLNMTVSVEPQLEAGSLWSALTIPLRPALYLMVTIPFEPQKNLVPLVWERIFQMQNQFANGSVETVTKKVVIAGIVKSALTNQPLIEAEIKVVGTQKSTNSSKEGLFYFENLSLGNYILSLNCQEYLPIQVNVLVDSPNCNFKEILLTPA</sequence>
<dbReference type="Gene3D" id="2.60.40.1120">
    <property type="entry name" value="Carboxypeptidase-like, regulatory domain"/>
    <property type="match status" value="1"/>
</dbReference>
<reference evidence="2" key="1">
    <citation type="submission" date="2020-10" db="EMBL/GenBank/DDBJ databases">
        <authorList>
            <person name="Castelo-Branco R."/>
            <person name="Eusebio N."/>
            <person name="Adriana R."/>
            <person name="Vieira A."/>
            <person name="Brugerolle De Fraissinette N."/>
            <person name="Rezende De Castro R."/>
            <person name="Schneider M.P."/>
            <person name="Vasconcelos V."/>
            <person name="Leao P.N."/>
        </authorList>
    </citation>
    <scope>NUCLEOTIDE SEQUENCE</scope>
    <source>
        <strain evidence="2">LEGE 06105</strain>
    </source>
</reference>
<dbReference type="Proteomes" id="UP000620559">
    <property type="component" value="Unassembled WGS sequence"/>
</dbReference>
<evidence type="ECO:0000313" key="2">
    <source>
        <dbReference type="EMBL" id="MBE9216071.1"/>
    </source>
</evidence>
<dbReference type="InterPro" id="IPR025351">
    <property type="entry name" value="Pvc16_N"/>
</dbReference>
<comment type="caution">
    <text evidence="2">The sequence shown here is derived from an EMBL/GenBank/DDBJ whole genome shotgun (WGS) entry which is preliminary data.</text>
</comment>
<feature type="domain" description="Pvc16 N-terminal" evidence="1">
    <location>
        <begin position="5"/>
        <end position="165"/>
    </location>
</feature>
<accession>A0A8J7FMC5</accession>
<protein>
    <submittedName>
        <fullName evidence="2">DUF4255 domain-containing protein</fullName>
    </submittedName>
</protein>